<dbReference type="GO" id="GO:0003676">
    <property type="term" value="F:nucleic acid binding"/>
    <property type="evidence" value="ECO:0007669"/>
    <property type="project" value="InterPro"/>
</dbReference>
<evidence type="ECO:0000313" key="4">
    <source>
        <dbReference type="EMBL" id="QHT76028.1"/>
    </source>
</evidence>
<dbReference type="InterPro" id="IPR001878">
    <property type="entry name" value="Znf_CCHC"/>
</dbReference>
<dbReference type="InterPro" id="IPR000086">
    <property type="entry name" value="NUDIX_hydrolase_dom"/>
</dbReference>
<dbReference type="EMBL" id="MN739887">
    <property type="protein sequence ID" value="QHT76028.1"/>
    <property type="molecule type" value="Genomic_DNA"/>
</dbReference>
<dbReference type="Gene3D" id="3.90.79.10">
    <property type="entry name" value="Nucleoside Triphosphate Pyrophosphohydrolase"/>
    <property type="match status" value="1"/>
</dbReference>
<dbReference type="Pfam" id="PF00293">
    <property type="entry name" value="NUDIX"/>
    <property type="match status" value="1"/>
</dbReference>
<dbReference type="GO" id="GO:0016787">
    <property type="term" value="F:hydrolase activity"/>
    <property type="evidence" value="ECO:0007669"/>
    <property type="project" value="UniProtKB-KW"/>
</dbReference>
<dbReference type="AlphaFoldDB" id="A0A6C0H644"/>
<evidence type="ECO:0008006" key="5">
    <source>
        <dbReference type="Google" id="ProtNLM"/>
    </source>
</evidence>
<feature type="domain" description="CCHC-type" evidence="2">
    <location>
        <begin position="5"/>
        <end position="18"/>
    </location>
</feature>
<evidence type="ECO:0000259" key="3">
    <source>
        <dbReference type="PROSITE" id="PS51462"/>
    </source>
</evidence>
<protein>
    <recommendedName>
        <fullName evidence="5">Nudix hydrolase domain-containing protein</fullName>
    </recommendedName>
</protein>
<organism evidence="4">
    <name type="scientific">viral metagenome</name>
    <dbReference type="NCBI Taxonomy" id="1070528"/>
    <lineage>
        <taxon>unclassified sequences</taxon>
        <taxon>metagenomes</taxon>
        <taxon>organismal metagenomes</taxon>
    </lineage>
</organism>
<dbReference type="PANTHER" id="PTHR23114:SF17">
    <property type="entry name" value="M7GPPPN-MRNA HYDROLASE"/>
    <property type="match status" value="1"/>
</dbReference>
<sequence>MNDTCNNCGKYGHQSNQCLKPITSCGIILFKKVDGCLNYLMVRRKHSFSFIDFIHGNYLSNNYIQLQKIFDEMSIFEKELIRDNNFSVCWEYCWGKKKYEFIFEKKFGQIKSGFYSNDKKIIVDVNYLINNSNQNWQEPEWEFPKGKKNNGETEEDCAFREFKEETGFSNDIHIAFLENIIPFEEIFFGSNFKSYKTKYFLYKYLGNNQENMQNFQKSEIGNMKWMTFDECNQYIRNYQTEKHLLIHNVNNCLLEFSHIL</sequence>
<dbReference type="PROSITE" id="PS51462">
    <property type="entry name" value="NUDIX"/>
    <property type="match status" value="1"/>
</dbReference>
<proteinExistence type="predicted"/>
<evidence type="ECO:0000259" key="2">
    <source>
        <dbReference type="PROSITE" id="PS50158"/>
    </source>
</evidence>
<dbReference type="PROSITE" id="PS00893">
    <property type="entry name" value="NUDIX_BOX"/>
    <property type="match status" value="1"/>
</dbReference>
<dbReference type="Pfam" id="PF00098">
    <property type="entry name" value="zf-CCHC"/>
    <property type="match status" value="1"/>
</dbReference>
<dbReference type="SUPFAM" id="SSF55811">
    <property type="entry name" value="Nudix"/>
    <property type="match status" value="1"/>
</dbReference>
<dbReference type="PANTHER" id="PTHR23114">
    <property type="entry name" value="M7GPPPN-MRNA HYDROLASE"/>
    <property type="match status" value="1"/>
</dbReference>
<dbReference type="InterPro" id="IPR020084">
    <property type="entry name" value="NUDIX_hydrolase_CS"/>
</dbReference>
<keyword evidence="1" id="KW-0378">Hydrolase</keyword>
<dbReference type="GO" id="GO:0008270">
    <property type="term" value="F:zinc ion binding"/>
    <property type="evidence" value="ECO:0007669"/>
    <property type="project" value="InterPro"/>
</dbReference>
<reference evidence="4" key="1">
    <citation type="journal article" date="2020" name="Nature">
        <title>Giant virus diversity and host interactions through global metagenomics.</title>
        <authorList>
            <person name="Schulz F."/>
            <person name="Roux S."/>
            <person name="Paez-Espino D."/>
            <person name="Jungbluth S."/>
            <person name="Walsh D.A."/>
            <person name="Denef V.J."/>
            <person name="McMahon K.D."/>
            <person name="Konstantinidis K.T."/>
            <person name="Eloe-Fadrosh E.A."/>
            <person name="Kyrpides N.C."/>
            <person name="Woyke T."/>
        </authorList>
    </citation>
    <scope>NUCLEOTIDE SEQUENCE</scope>
    <source>
        <strain evidence="4">GVMAG-M-3300023179-71</strain>
    </source>
</reference>
<feature type="domain" description="Nudix hydrolase" evidence="3">
    <location>
        <begin position="20"/>
        <end position="248"/>
    </location>
</feature>
<dbReference type="GO" id="GO:0005737">
    <property type="term" value="C:cytoplasm"/>
    <property type="evidence" value="ECO:0007669"/>
    <property type="project" value="TreeGrafter"/>
</dbReference>
<accession>A0A6C0H644</accession>
<dbReference type="InterPro" id="IPR015797">
    <property type="entry name" value="NUDIX_hydrolase-like_dom_sf"/>
</dbReference>
<evidence type="ECO:0000256" key="1">
    <source>
        <dbReference type="ARBA" id="ARBA00022801"/>
    </source>
</evidence>
<dbReference type="PROSITE" id="PS50158">
    <property type="entry name" value="ZF_CCHC"/>
    <property type="match status" value="1"/>
</dbReference>
<name>A0A6C0H644_9ZZZZ</name>